<protein>
    <recommendedName>
        <fullName evidence="4">DUF1056 family protein</fullName>
    </recommendedName>
</protein>
<dbReference type="EMBL" id="NILC01000024">
    <property type="protein sequence ID" value="TWL26085.1"/>
    <property type="molecule type" value="Genomic_DNA"/>
</dbReference>
<proteinExistence type="predicted"/>
<comment type="caution">
    <text evidence="2">The sequence shown here is derived from an EMBL/GenBank/DDBJ whole genome shotgun (WGS) entry which is preliminary data.</text>
</comment>
<keyword evidence="1" id="KW-0812">Transmembrane</keyword>
<reference evidence="2 3" key="1">
    <citation type="submission" date="2019-06" db="EMBL/GenBank/DDBJ databases">
        <title>Genome sequence analysis of &gt;100 Bacillus licheniformis strains suggests intrinsic resistance to this species.</title>
        <authorList>
            <person name="Wels M."/>
            <person name="Siezen R.J."/>
            <person name="Johansen E."/>
            <person name="Stuer-Lauridsen B."/>
            <person name="Bjerre K."/>
            <person name="Nielsen B.K.K."/>
        </authorList>
    </citation>
    <scope>NUCLEOTIDE SEQUENCE [LARGE SCALE GENOMIC DNA]</scope>
    <source>
        <strain evidence="2 3">BAC-16736</strain>
    </source>
</reference>
<feature type="transmembrane region" description="Helical" evidence="1">
    <location>
        <begin position="35"/>
        <end position="54"/>
    </location>
</feature>
<evidence type="ECO:0000313" key="3">
    <source>
        <dbReference type="Proteomes" id="UP000435910"/>
    </source>
</evidence>
<gene>
    <name evidence="2" type="ORF">CHCC16736_0008</name>
</gene>
<dbReference type="AlphaFoldDB" id="A0A8B5YBF3"/>
<keyword evidence="1" id="KW-0472">Membrane</keyword>
<dbReference type="RefSeq" id="WP_392387316.1">
    <property type="nucleotide sequence ID" value="NZ_JAIWHW010000006.1"/>
</dbReference>
<accession>A0A8B5YBF3</accession>
<keyword evidence="1" id="KW-1133">Transmembrane helix</keyword>
<name>A0A8B5YBF3_BACLI</name>
<feature type="transmembrane region" description="Helical" evidence="1">
    <location>
        <begin position="7"/>
        <end position="29"/>
    </location>
</feature>
<sequence length="64" mass="7105">MLKFLRFLQLILEDILLLAGMVFISIAIYRMNINAGLIATGVFLFSLASLAGFVRQKNKDEGGK</sequence>
<evidence type="ECO:0000256" key="1">
    <source>
        <dbReference type="SAM" id="Phobius"/>
    </source>
</evidence>
<evidence type="ECO:0008006" key="4">
    <source>
        <dbReference type="Google" id="ProtNLM"/>
    </source>
</evidence>
<organism evidence="2 3">
    <name type="scientific">Bacillus licheniformis</name>
    <dbReference type="NCBI Taxonomy" id="1402"/>
    <lineage>
        <taxon>Bacteria</taxon>
        <taxon>Bacillati</taxon>
        <taxon>Bacillota</taxon>
        <taxon>Bacilli</taxon>
        <taxon>Bacillales</taxon>
        <taxon>Bacillaceae</taxon>
        <taxon>Bacillus</taxon>
    </lineage>
</organism>
<evidence type="ECO:0000313" key="2">
    <source>
        <dbReference type="EMBL" id="TWL26085.1"/>
    </source>
</evidence>
<dbReference type="Proteomes" id="UP000435910">
    <property type="component" value="Unassembled WGS sequence"/>
</dbReference>